<dbReference type="EMBL" id="CP001581">
    <property type="protein sequence ID" value="ACO86936.1"/>
    <property type="molecule type" value="Genomic_DNA"/>
</dbReference>
<dbReference type="HOGENOM" id="CLU_3249379_0_0_9"/>
<protein>
    <submittedName>
        <fullName evidence="1">Uncharacterized protein</fullName>
    </submittedName>
</protein>
<dbReference type="AlphaFoldDB" id="C1FM72"/>
<gene>
    <name evidence="1" type="ordered locus">CLM_1617</name>
</gene>
<accession>C1FM72</accession>
<sequence length="42" mass="4886">MLTLSIERGIQMDETMGKTIEETILKLLDLQGDLFLFCHLQF</sequence>
<evidence type="ECO:0000313" key="2">
    <source>
        <dbReference type="Proteomes" id="UP000001374"/>
    </source>
</evidence>
<evidence type="ECO:0000313" key="1">
    <source>
        <dbReference type="EMBL" id="ACO86936.1"/>
    </source>
</evidence>
<dbReference type="Proteomes" id="UP000001374">
    <property type="component" value="Chromosome"/>
</dbReference>
<reference evidence="1 2" key="1">
    <citation type="submission" date="2008-10" db="EMBL/GenBank/DDBJ databases">
        <title>Genome sequence of Clostridium botulinum A2 Kyoto.</title>
        <authorList>
            <person name="Shrivastava S."/>
            <person name="Brinkac L.M."/>
            <person name="Brown J.L."/>
            <person name="Bruce D."/>
            <person name="Detter C.C."/>
            <person name="Johnson E.A."/>
            <person name="Munk C.A."/>
            <person name="Smith L.A."/>
            <person name="Smith T.J."/>
            <person name="Sutton G."/>
            <person name="Brettin T.S."/>
        </authorList>
    </citation>
    <scope>NUCLEOTIDE SEQUENCE [LARGE SCALE GENOMIC DNA]</scope>
    <source>
        <strain evidence="2">Kyoto / Type A2</strain>
    </source>
</reference>
<organism evidence="1 2">
    <name type="scientific">Clostridium botulinum (strain Kyoto / Type A2)</name>
    <dbReference type="NCBI Taxonomy" id="536232"/>
    <lineage>
        <taxon>Bacteria</taxon>
        <taxon>Bacillati</taxon>
        <taxon>Bacillota</taxon>
        <taxon>Clostridia</taxon>
        <taxon>Eubacteriales</taxon>
        <taxon>Clostridiaceae</taxon>
        <taxon>Clostridium</taxon>
    </lineage>
</organism>
<name>C1FM72_CLOBJ</name>
<dbReference type="KEGG" id="cby:CLM_1617"/>
<proteinExistence type="predicted"/>